<sequence length="54" mass="5999">MATALRGHECGRHLHRGVTCSGRFHSNFFNKVRNQTEHSRPIMATQGRGHGAQG</sequence>
<proteinExistence type="predicted"/>
<dbReference type="AlphaFoldDB" id="A3ZV46"/>
<reference evidence="2 3" key="1">
    <citation type="submission" date="2006-02" db="EMBL/GenBank/DDBJ databases">
        <authorList>
            <person name="Amann R."/>
            <person name="Ferriera S."/>
            <person name="Johnson J."/>
            <person name="Kravitz S."/>
            <person name="Halpern A."/>
            <person name="Remington K."/>
            <person name="Beeson K."/>
            <person name="Tran B."/>
            <person name="Rogers Y.-H."/>
            <person name="Friedman R."/>
            <person name="Venter J.C."/>
        </authorList>
    </citation>
    <scope>NUCLEOTIDE SEQUENCE [LARGE SCALE GENOMIC DNA]</scope>
    <source>
        <strain evidence="2 3">DSM 3645</strain>
    </source>
</reference>
<protein>
    <submittedName>
        <fullName evidence="2">Uncharacterized protein</fullName>
    </submittedName>
</protein>
<organism evidence="2 3">
    <name type="scientific">Blastopirellula marina DSM 3645</name>
    <dbReference type="NCBI Taxonomy" id="314230"/>
    <lineage>
        <taxon>Bacteria</taxon>
        <taxon>Pseudomonadati</taxon>
        <taxon>Planctomycetota</taxon>
        <taxon>Planctomycetia</taxon>
        <taxon>Pirellulales</taxon>
        <taxon>Pirellulaceae</taxon>
        <taxon>Blastopirellula</taxon>
    </lineage>
</organism>
<dbReference type="HOGENOM" id="CLU_3040902_0_0_0"/>
<dbReference type="EMBL" id="AANZ01000014">
    <property type="protein sequence ID" value="EAQ79612.1"/>
    <property type="molecule type" value="Genomic_DNA"/>
</dbReference>
<evidence type="ECO:0000313" key="3">
    <source>
        <dbReference type="Proteomes" id="UP000004358"/>
    </source>
</evidence>
<comment type="caution">
    <text evidence="2">The sequence shown here is derived from an EMBL/GenBank/DDBJ whole genome shotgun (WGS) entry which is preliminary data.</text>
</comment>
<gene>
    <name evidence="2" type="ORF">DSM3645_04013</name>
</gene>
<evidence type="ECO:0000256" key="1">
    <source>
        <dbReference type="SAM" id="MobiDB-lite"/>
    </source>
</evidence>
<dbReference type="Proteomes" id="UP000004358">
    <property type="component" value="Unassembled WGS sequence"/>
</dbReference>
<name>A3ZV46_9BACT</name>
<feature type="region of interest" description="Disordered" evidence="1">
    <location>
        <begin position="33"/>
        <end position="54"/>
    </location>
</feature>
<accession>A3ZV46</accession>
<evidence type="ECO:0000313" key="2">
    <source>
        <dbReference type="EMBL" id="EAQ79612.1"/>
    </source>
</evidence>